<dbReference type="Pfam" id="PF07983">
    <property type="entry name" value="X8"/>
    <property type="match status" value="1"/>
</dbReference>
<accession>A0ABC9FNR2</accession>
<reference evidence="3" key="1">
    <citation type="submission" date="2024-10" db="EMBL/GenBank/DDBJ databases">
        <authorList>
            <person name="Ryan C."/>
        </authorList>
    </citation>
    <scope>NUCLEOTIDE SEQUENCE [LARGE SCALE GENOMIC DNA]</scope>
</reference>
<organism evidence="3 4">
    <name type="scientific">Urochloa decumbens</name>
    <dbReference type="NCBI Taxonomy" id="240449"/>
    <lineage>
        <taxon>Eukaryota</taxon>
        <taxon>Viridiplantae</taxon>
        <taxon>Streptophyta</taxon>
        <taxon>Embryophyta</taxon>
        <taxon>Tracheophyta</taxon>
        <taxon>Spermatophyta</taxon>
        <taxon>Magnoliopsida</taxon>
        <taxon>Liliopsida</taxon>
        <taxon>Poales</taxon>
        <taxon>Poaceae</taxon>
        <taxon>PACMAD clade</taxon>
        <taxon>Panicoideae</taxon>
        <taxon>Panicodae</taxon>
        <taxon>Paniceae</taxon>
        <taxon>Melinidinae</taxon>
        <taxon>Urochloa</taxon>
    </lineage>
</organism>
<dbReference type="PANTHER" id="PTHR31044:SF42">
    <property type="entry name" value="OS06G0665200 PROTEIN"/>
    <property type="match status" value="1"/>
</dbReference>
<dbReference type="Gene3D" id="1.20.58.1040">
    <property type="match status" value="1"/>
</dbReference>
<feature type="domain" description="X8" evidence="2">
    <location>
        <begin position="72"/>
        <end position="155"/>
    </location>
</feature>
<dbReference type="SMART" id="SM00768">
    <property type="entry name" value="X8"/>
    <property type="match status" value="1"/>
</dbReference>
<evidence type="ECO:0000259" key="2">
    <source>
        <dbReference type="SMART" id="SM00768"/>
    </source>
</evidence>
<dbReference type="Proteomes" id="UP001497457">
    <property type="component" value="Chromosome 7b"/>
</dbReference>
<name>A0ABC9FNR2_9POAL</name>
<keyword evidence="1" id="KW-0732">Signal</keyword>
<evidence type="ECO:0000313" key="3">
    <source>
        <dbReference type="EMBL" id="CAL5078037.1"/>
    </source>
</evidence>
<dbReference type="InterPro" id="IPR012946">
    <property type="entry name" value="X8"/>
</dbReference>
<dbReference type="AlphaFoldDB" id="A0ABC9FNR2"/>
<dbReference type="GO" id="GO:0009506">
    <property type="term" value="C:plasmodesma"/>
    <property type="evidence" value="ECO:0007669"/>
    <property type="project" value="UniProtKB-ARBA"/>
</dbReference>
<gene>
    <name evidence="3" type="ORF">URODEC1_LOCUS106930</name>
</gene>
<dbReference type="InterPro" id="IPR044788">
    <property type="entry name" value="X8_dom_prot"/>
</dbReference>
<protein>
    <recommendedName>
        <fullName evidence="2">X8 domain-containing protein</fullName>
    </recommendedName>
</protein>
<proteinExistence type="predicted"/>
<evidence type="ECO:0000256" key="1">
    <source>
        <dbReference type="ARBA" id="ARBA00022729"/>
    </source>
</evidence>
<keyword evidence="4" id="KW-1185">Reference proteome</keyword>
<dbReference type="PANTHER" id="PTHR31044">
    <property type="entry name" value="BETA-1,3 GLUCANASE"/>
    <property type="match status" value="1"/>
</dbReference>
<evidence type="ECO:0000313" key="4">
    <source>
        <dbReference type="Proteomes" id="UP001497457"/>
    </source>
</evidence>
<dbReference type="EMBL" id="OZ075117">
    <property type="protein sequence ID" value="CAL5078037.1"/>
    <property type="molecule type" value="Genomic_DNA"/>
</dbReference>
<sequence>MPPGGASPLAPAGPLFIAPGIISPTGGVSPPAGSPSIAPGSSVTPPAPAPVFMPPVAFPATPPGGGQARRRTWCVAKPKAASAVVQTAMDYACGSGADRGMAAAGGPCYLPDTPAAHASYAINSYWQRTKAAGGTCDLAGAAMFVTTDPTSNSKYSN</sequence>